<dbReference type="PIRSF" id="PIRSF002070">
    <property type="entry name" value="SSB"/>
    <property type="match status" value="1"/>
</dbReference>
<evidence type="ECO:0000313" key="5">
    <source>
        <dbReference type="Proteomes" id="UP000189728"/>
    </source>
</evidence>
<dbReference type="AlphaFoldDB" id="A0AAX0L9C3"/>
<comment type="subunit">
    <text evidence="2">Homotetramer.</text>
</comment>
<sequence length="98" mass="11176">MFNKVILVGHLTKDIELMFMQSNTAIGKTSVAVNRKYTINNEKMEKTMFIDIVFFARLAEIANEYIRKGVKILIEGRLVQETWQSTTGQNKKQACCSG</sequence>
<gene>
    <name evidence="4" type="ORF">BFG04_03730</name>
</gene>
<dbReference type="GO" id="GO:0009295">
    <property type="term" value="C:nucleoid"/>
    <property type="evidence" value="ECO:0007669"/>
    <property type="project" value="TreeGrafter"/>
</dbReference>
<dbReference type="GO" id="GO:0003697">
    <property type="term" value="F:single-stranded DNA binding"/>
    <property type="evidence" value="ECO:0007669"/>
    <property type="project" value="UniProtKB-UniRule"/>
</dbReference>
<accession>A0AAX0L9C3</accession>
<proteinExistence type="inferred from homology"/>
<dbReference type="SUPFAM" id="SSF50249">
    <property type="entry name" value="Nucleic acid-binding proteins"/>
    <property type="match status" value="1"/>
</dbReference>
<dbReference type="Gene3D" id="2.40.50.140">
    <property type="entry name" value="Nucleic acid-binding proteins"/>
    <property type="match status" value="1"/>
</dbReference>
<evidence type="ECO:0000256" key="3">
    <source>
        <dbReference type="RuleBase" id="RU000524"/>
    </source>
</evidence>
<keyword evidence="1 2" id="KW-0238">DNA-binding</keyword>
<dbReference type="Proteomes" id="UP000189728">
    <property type="component" value="Unassembled WGS sequence"/>
</dbReference>
<dbReference type="CDD" id="cd04496">
    <property type="entry name" value="SSB_OBF"/>
    <property type="match status" value="1"/>
</dbReference>
<protein>
    <recommendedName>
        <fullName evidence="2 3">Single-stranded DNA-binding protein</fullName>
        <shortName evidence="2">SSB</shortName>
    </recommendedName>
</protein>
<evidence type="ECO:0000256" key="1">
    <source>
        <dbReference type="ARBA" id="ARBA00023125"/>
    </source>
</evidence>
<name>A0AAX0L9C3_9BACT</name>
<dbReference type="PANTHER" id="PTHR10302:SF27">
    <property type="entry name" value="SINGLE-STRANDED DNA-BINDING PROTEIN"/>
    <property type="match status" value="1"/>
</dbReference>
<evidence type="ECO:0000313" key="4">
    <source>
        <dbReference type="EMBL" id="OPA77215.1"/>
    </source>
</evidence>
<dbReference type="GO" id="GO:0006260">
    <property type="term" value="P:DNA replication"/>
    <property type="evidence" value="ECO:0007669"/>
    <property type="project" value="InterPro"/>
</dbReference>
<dbReference type="InterPro" id="IPR000424">
    <property type="entry name" value="Primosome_PriB/ssb"/>
</dbReference>
<dbReference type="InterPro" id="IPR011344">
    <property type="entry name" value="ssDNA-bd"/>
</dbReference>
<comment type="caution">
    <text evidence="2">Lacks conserved residue(s) required for the propagation of feature annotation.</text>
</comment>
<dbReference type="InterPro" id="IPR012340">
    <property type="entry name" value="NA-bd_OB-fold"/>
</dbReference>
<dbReference type="EMBL" id="MCRK01000036">
    <property type="protein sequence ID" value="OPA77215.1"/>
    <property type="molecule type" value="Genomic_DNA"/>
</dbReference>
<dbReference type="PROSITE" id="PS50935">
    <property type="entry name" value="SSB"/>
    <property type="match status" value="1"/>
</dbReference>
<dbReference type="NCBIfam" id="TIGR00621">
    <property type="entry name" value="ssb"/>
    <property type="match status" value="1"/>
</dbReference>
<evidence type="ECO:0000256" key="2">
    <source>
        <dbReference type="HAMAP-Rule" id="MF_00984"/>
    </source>
</evidence>
<reference evidence="4 5" key="1">
    <citation type="submission" date="2016-08" db="EMBL/GenBank/DDBJ databases">
        <title>Campylobacter species from sea mammals.</title>
        <authorList>
            <person name="Gilbert M.J."/>
            <person name="Byrne B.A."/>
            <person name="Zomer A.L."/>
            <person name="Wagenaar J.A."/>
        </authorList>
    </citation>
    <scope>NUCLEOTIDE SEQUENCE [LARGE SCALE GENOMIC DNA]</scope>
    <source>
        <strain evidence="4 5">1105248</strain>
    </source>
</reference>
<comment type="caution">
    <text evidence="4">The sequence shown here is derived from an EMBL/GenBank/DDBJ whole genome shotgun (WGS) entry which is preliminary data.</text>
</comment>
<dbReference type="HAMAP" id="MF_00984">
    <property type="entry name" value="SSB"/>
    <property type="match status" value="1"/>
</dbReference>
<organism evidence="4 5">
    <name type="scientific">Campylobacter pinnipediorum subsp. pinnipediorum</name>
    <dbReference type="NCBI Taxonomy" id="1660067"/>
    <lineage>
        <taxon>Bacteria</taxon>
        <taxon>Pseudomonadati</taxon>
        <taxon>Campylobacterota</taxon>
        <taxon>Epsilonproteobacteria</taxon>
        <taxon>Campylobacterales</taxon>
        <taxon>Campylobacteraceae</taxon>
        <taxon>Campylobacter</taxon>
    </lineage>
</organism>
<dbReference type="Pfam" id="PF00436">
    <property type="entry name" value="SSB"/>
    <property type="match status" value="1"/>
</dbReference>
<dbReference type="PANTHER" id="PTHR10302">
    <property type="entry name" value="SINGLE-STRANDED DNA-BINDING PROTEIN"/>
    <property type="match status" value="1"/>
</dbReference>